<dbReference type="InterPro" id="IPR053137">
    <property type="entry name" value="NLR-like"/>
</dbReference>
<sequence>MLDQRHPNIPKMQPPTDTNAYTLGSMGGHNVVIACLPKGRIGTVPAATVVTSMIAKFRSIKIGLMVGIGGGVPSNKVRLGDVVISTPIATHPGVFQWDFEKTKEGGKFERTGSLNNPPTFMKWPNLANRYLRSEALRDVLFKADCVHVDAEGTDSDEDDYSNACRYCDRTNAKEVRLRDTRVHYGIIASGNQVIKDGLFRDRLNEELGKGVLCVEMEAAGLMRNFPCLVFRGICDYADSHKNTQWQEHAAAVAAACAKEVLFQIDPEAIQAETPVQDAIRESK</sequence>
<dbReference type="InterPro" id="IPR000845">
    <property type="entry name" value="Nucleoside_phosphorylase_d"/>
</dbReference>
<proteinExistence type="predicted"/>
<dbReference type="Proteomes" id="UP001243330">
    <property type="component" value="Unassembled WGS sequence"/>
</dbReference>
<name>A0AAD9AUJ5_9PEZI</name>
<dbReference type="Gene3D" id="3.40.50.1580">
    <property type="entry name" value="Nucleoside phosphorylase domain"/>
    <property type="match status" value="1"/>
</dbReference>
<evidence type="ECO:0000313" key="3">
    <source>
        <dbReference type="Proteomes" id="UP001243330"/>
    </source>
</evidence>
<dbReference type="Pfam" id="PF01048">
    <property type="entry name" value="PNP_UDP_1"/>
    <property type="match status" value="1"/>
</dbReference>
<comment type="caution">
    <text evidence="2">The sequence shown here is derived from an EMBL/GenBank/DDBJ whole genome shotgun (WGS) entry which is preliminary data.</text>
</comment>
<organism evidence="2 3">
    <name type="scientific">Colletotrichum chrysophilum</name>
    <dbReference type="NCBI Taxonomy" id="1836956"/>
    <lineage>
        <taxon>Eukaryota</taxon>
        <taxon>Fungi</taxon>
        <taxon>Dikarya</taxon>
        <taxon>Ascomycota</taxon>
        <taxon>Pezizomycotina</taxon>
        <taxon>Sordariomycetes</taxon>
        <taxon>Hypocreomycetidae</taxon>
        <taxon>Glomerellales</taxon>
        <taxon>Glomerellaceae</taxon>
        <taxon>Colletotrichum</taxon>
        <taxon>Colletotrichum gloeosporioides species complex</taxon>
    </lineage>
</organism>
<dbReference type="PANTHER" id="PTHR46082:SF11">
    <property type="entry name" value="AAA+ ATPASE DOMAIN-CONTAINING PROTEIN-RELATED"/>
    <property type="match status" value="1"/>
</dbReference>
<dbReference type="PANTHER" id="PTHR46082">
    <property type="entry name" value="ATP/GTP-BINDING PROTEIN-RELATED"/>
    <property type="match status" value="1"/>
</dbReference>
<accession>A0AAD9AUJ5</accession>
<reference evidence="2" key="1">
    <citation type="submission" date="2023-01" db="EMBL/GenBank/DDBJ databases">
        <title>Colletotrichum chrysophilum M932 genome sequence.</title>
        <authorList>
            <person name="Baroncelli R."/>
        </authorList>
    </citation>
    <scope>NUCLEOTIDE SEQUENCE</scope>
    <source>
        <strain evidence="2">M932</strain>
    </source>
</reference>
<dbReference type="InterPro" id="IPR035994">
    <property type="entry name" value="Nucleoside_phosphorylase_sf"/>
</dbReference>
<protein>
    <submittedName>
        <fullName evidence="2">Ankyrin repeat protein</fullName>
    </submittedName>
</protein>
<evidence type="ECO:0000259" key="1">
    <source>
        <dbReference type="Pfam" id="PF01048"/>
    </source>
</evidence>
<gene>
    <name evidence="2" type="ORF">CCHR01_03854</name>
</gene>
<keyword evidence="3" id="KW-1185">Reference proteome</keyword>
<dbReference type="PROSITE" id="PS51257">
    <property type="entry name" value="PROKAR_LIPOPROTEIN"/>
    <property type="match status" value="1"/>
</dbReference>
<dbReference type="GO" id="GO:0003824">
    <property type="term" value="F:catalytic activity"/>
    <property type="evidence" value="ECO:0007669"/>
    <property type="project" value="InterPro"/>
</dbReference>
<feature type="domain" description="Nucleoside phosphorylase" evidence="1">
    <location>
        <begin position="16"/>
        <end position="260"/>
    </location>
</feature>
<dbReference type="EMBL" id="JAQOWY010000053">
    <property type="protein sequence ID" value="KAK1853537.1"/>
    <property type="molecule type" value="Genomic_DNA"/>
</dbReference>
<evidence type="ECO:0000313" key="2">
    <source>
        <dbReference type="EMBL" id="KAK1853537.1"/>
    </source>
</evidence>
<dbReference type="AlphaFoldDB" id="A0AAD9AUJ5"/>
<dbReference type="SUPFAM" id="SSF53167">
    <property type="entry name" value="Purine and uridine phosphorylases"/>
    <property type="match status" value="1"/>
</dbReference>
<dbReference type="GO" id="GO:0009116">
    <property type="term" value="P:nucleoside metabolic process"/>
    <property type="evidence" value="ECO:0007669"/>
    <property type="project" value="InterPro"/>
</dbReference>